<dbReference type="AlphaFoldDB" id="A0A172UK70"/>
<dbReference type="Proteomes" id="UP000077143">
    <property type="component" value="Chromosome"/>
</dbReference>
<dbReference type="STRING" id="1682113.A7U43_08735"/>
<dbReference type="InterPro" id="IPR005545">
    <property type="entry name" value="YCII"/>
</dbReference>
<evidence type="ECO:0000313" key="3">
    <source>
        <dbReference type="EMBL" id="ANE79398.1"/>
    </source>
</evidence>
<accession>A0A172UK70</accession>
<comment type="similarity">
    <text evidence="1">Belongs to the YciI family.</text>
</comment>
<organism evidence="3 4">
    <name type="scientific">Mycobacterium adipatum</name>
    <dbReference type="NCBI Taxonomy" id="1682113"/>
    <lineage>
        <taxon>Bacteria</taxon>
        <taxon>Bacillati</taxon>
        <taxon>Actinomycetota</taxon>
        <taxon>Actinomycetes</taxon>
        <taxon>Mycobacteriales</taxon>
        <taxon>Mycobacteriaceae</taxon>
        <taxon>Mycobacterium</taxon>
    </lineage>
</organism>
<protein>
    <recommendedName>
        <fullName evidence="2">YCII-related domain-containing protein</fullName>
    </recommendedName>
</protein>
<sequence length="95" mass="10054">MFVVLLRFADNKSAAADHMAAHRDWVQQGVDDGVLVLVGGIHPGVGGALIATGISREEIAQRVADDPFVVHEVVGAEIAEIEPNITDPRLTFLAG</sequence>
<dbReference type="InterPro" id="IPR011008">
    <property type="entry name" value="Dimeric_a/b-barrel"/>
</dbReference>
<dbReference type="OrthoDB" id="9814407at2"/>
<dbReference type="SUPFAM" id="SSF54909">
    <property type="entry name" value="Dimeric alpha+beta barrel"/>
    <property type="match status" value="1"/>
</dbReference>
<dbReference type="Gene3D" id="3.30.70.1060">
    <property type="entry name" value="Dimeric alpha+beta barrel"/>
    <property type="match status" value="1"/>
</dbReference>
<dbReference type="Pfam" id="PF03795">
    <property type="entry name" value="YCII"/>
    <property type="match status" value="1"/>
</dbReference>
<proteinExistence type="inferred from homology"/>
<dbReference type="RefSeq" id="WP_067993599.1">
    <property type="nucleotide sequence ID" value="NZ_CP015596.1"/>
</dbReference>
<name>A0A172UK70_9MYCO</name>
<evidence type="ECO:0000256" key="1">
    <source>
        <dbReference type="ARBA" id="ARBA00007689"/>
    </source>
</evidence>
<dbReference type="PANTHER" id="PTHR37828:SF1">
    <property type="entry name" value="YCII-RELATED DOMAIN-CONTAINING PROTEIN"/>
    <property type="match status" value="1"/>
</dbReference>
<dbReference type="KEGG" id="madi:A7U43_08735"/>
<reference evidence="3 4" key="1">
    <citation type="submission" date="2016-05" db="EMBL/GenBank/DDBJ databases">
        <title>Complete genome sequence of a phthalic acid esters degrading Mycobacterium sp. YC-RL4.</title>
        <authorList>
            <person name="Ren L."/>
            <person name="Fan S."/>
            <person name="Ruth N."/>
            <person name="Jia Y."/>
            <person name="Wang J."/>
            <person name="Qiao C."/>
        </authorList>
    </citation>
    <scope>NUCLEOTIDE SEQUENCE [LARGE SCALE GENOMIC DNA]</scope>
    <source>
        <strain evidence="3 4">YC-RL4</strain>
    </source>
</reference>
<gene>
    <name evidence="3" type="ORF">A7U43_08735</name>
</gene>
<dbReference type="EMBL" id="CP015596">
    <property type="protein sequence ID" value="ANE79398.1"/>
    <property type="molecule type" value="Genomic_DNA"/>
</dbReference>
<evidence type="ECO:0000259" key="2">
    <source>
        <dbReference type="Pfam" id="PF03795"/>
    </source>
</evidence>
<keyword evidence="4" id="KW-1185">Reference proteome</keyword>
<evidence type="ECO:0000313" key="4">
    <source>
        <dbReference type="Proteomes" id="UP000077143"/>
    </source>
</evidence>
<feature type="domain" description="YCII-related" evidence="2">
    <location>
        <begin position="1"/>
        <end position="73"/>
    </location>
</feature>
<dbReference type="PANTHER" id="PTHR37828">
    <property type="entry name" value="GSR2449 PROTEIN"/>
    <property type="match status" value="1"/>
</dbReference>